<dbReference type="EMBL" id="LJIJ01001046">
    <property type="protein sequence ID" value="ODM93197.1"/>
    <property type="molecule type" value="Genomic_DNA"/>
</dbReference>
<dbReference type="GO" id="GO:0005096">
    <property type="term" value="F:GTPase activator activity"/>
    <property type="evidence" value="ECO:0007669"/>
    <property type="project" value="InterPro"/>
</dbReference>
<dbReference type="AlphaFoldDB" id="A0A1D2MJJ0"/>
<dbReference type="GO" id="GO:0007399">
    <property type="term" value="P:nervous system development"/>
    <property type="evidence" value="ECO:0007669"/>
    <property type="project" value="TreeGrafter"/>
</dbReference>
<dbReference type="CDD" id="cd00160">
    <property type="entry name" value="RhoGEF"/>
    <property type="match status" value="1"/>
</dbReference>
<reference evidence="4 5" key="1">
    <citation type="journal article" date="2016" name="Genome Biol. Evol.">
        <title>Gene Family Evolution Reflects Adaptation to Soil Environmental Stressors in the Genome of the Collembolan Orchesella cincta.</title>
        <authorList>
            <person name="Faddeeva-Vakhrusheva A."/>
            <person name="Derks M.F."/>
            <person name="Anvar S.Y."/>
            <person name="Agamennone V."/>
            <person name="Suring W."/>
            <person name="Smit S."/>
            <person name="van Straalen N.M."/>
            <person name="Roelofs D."/>
        </authorList>
    </citation>
    <scope>NUCLEOTIDE SEQUENCE [LARGE SCALE GENOMIC DNA]</scope>
    <source>
        <tissue evidence="4">Mixed pool</tissue>
    </source>
</reference>
<proteinExistence type="predicted"/>
<gene>
    <name evidence="4" type="ORF">Ocin01_13486</name>
</gene>
<dbReference type="STRING" id="48709.A0A1D2MJJ0"/>
<dbReference type="PANTHER" id="PTHR16777">
    <property type="entry name" value="PROTEIN ECT2"/>
    <property type="match status" value="1"/>
</dbReference>
<dbReference type="SMART" id="SM00325">
    <property type="entry name" value="RhoGEF"/>
    <property type="match status" value="1"/>
</dbReference>
<dbReference type="Pfam" id="PF00533">
    <property type="entry name" value="BRCT"/>
    <property type="match status" value="2"/>
</dbReference>
<feature type="domain" description="BRCT" evidence="3">
    <location>
        <begin position="148"/>
        <end position="219"/>
    </location>
</feature>
<evidence type="ECO:0000256" key="1">
    <source>
        <dbReference type="SAM" id="MobiDB-lite"/>
    </source>
</evidence>
<dbReference type="Proteomes" id="UP000094527">
    <property type="component" value="Unassembled WGS sequence"/>
</dbReference>
<feature type="region of interest" description="Disordered" evidence="1">
    <location>
        <begin position="941"/>
        <end position="971"/>
    </location>
</feature>
<dbReference type="GO" id="GO:2000431">
    <property type="term" value="P:regulation of cytokinesis, actomyosin contractile ring assembly"/>
    <property type="evidence" value="ECO:0007669"/>
    <property type="project" value="InterPro"/>
</dbReference>
<dbReference type="PROSITE" id="PS50010">
    <property type="entry name" value="DH_2"/>
    <property type="match status" value="1"/>
</dbReference>
<evidence type="ECO:0000313" key="4">
    <source>
        <dbReference type="EMBL" id="ODM93197.1"/>
    </source>
</evidence>
<comment type="caution">
    <text evidence="4">The sequence shown here is derived from an EMBL/GenBank/DDBJ whole genome shotgun (WGS) entry which is preliminary data.</text>
</comment>
<dbReference type="GO" id="GO:0005634">
    <property type="term" value="C:nucleus"/>
    <property type="evidence" value="ECO:0007669"/>
    <property type="project" value="InterPro"/>
</dbReference>
<dbReference type="Gene3D" id="3.40.50.10190">
    <property type="entry name" value="BRCT domain"/>
    <property type="match status" value="3"/>
</dbReference>
<evidence type="ECO:0000259" key="3">
    <source>
        <dbReference type="PROSITE" id="PS50172"/>
    </source>
</evidence>
<dbReference type="InterPro" id="IPR035899">
    <property type="entry name" value="DBL_dom_sf"/>
</dbReference>
<feature type="domain" description="BRCT" evidence="3">
    <location>
        <begin position="240"/>
        <end position="384"/>
    </location>
</feature>
<keyword evidence="5" id="KW-1185">Reference proteome</keyword>
<dbReference type="InterPro" id="IPR000219">
    <property type="entry name" value="DH_dom"/>
</dbReference>
<feature type="compositionally biased region" description="Low complexity" evidence="1">
    <location>
        <begin position="953"/>
        <end position="967"/>
    </location>
</feature>
<feature type="region of interest" description="Disordered" evidence="1">
    <location>
        <begin position="985"/>
        <end position="1021"/>
    </location>
</feature>
<dbReference type="OMA" id="QDSAICM"/>
<evidence type="ECO:0000259" key="2">
    <source>
        <dbReference type="PROSITE" id="PS50010"/>
    </source>
</evidence>
<dbReference type="SUPFAM" id="SSF52113">
    <property type="entry name" value="BRCT domain"/>
    <property type="match status" value="2"/>
</dbReference>
<name>A0A1D2MJJ0_ORCCI</name>
<accession>A0A1D2MJJ0</accession>
<feature type="non-terminal residue" evidence="4">
    <location>
        <position position="1"/>
    </location>
</feature>
<dbReference type="SUPFAM" id="SSF48065">
    <property type="entry name" value="DBL homology domain (DH-domain)"/>
    <property type="match status" value="1"/>
</dbReference>
<evidence type="ECO:0000313" key="5">
    <source>
        <dbReference type="Proteomes" id="UP000094527"/>
    </source>
</evidence>
<dbReference type="InterPro" id="IPR036420">
    <property type="entry name" value="BRCT_dom_sf"/>
</dbReference>
<dbReference type="GO" id="GO:0005938">
    <property type="term" value="C:cell cortex"/>
    <property type="evidence" value="ECO:0007669"/>
    <property type="project" value="TreeGrafter"/>
</dbReference>
<sequence length="1021" mass="114670">GQVKMEPSDGDCTDDAMSIDPATGAKLFSPMSICSVSSPQKTPGPTYIQTKPKFAYLSGTQLWTNAAFMAAVKTLELEPRTFDDAFSNGTIDHVSSVFIFEEFSGAIFEALRKRQGSIKPRIYGPSVIILAAASNDKSLPISRTGYPIFSRHLKDTRVAVTGLKTKEHFNEVRRKILYMDGTFLEREGPLTHLIAGKCRGTKYRDAVALGKPILNPDWIDSVWDNRNNPAFNVMKDSSRFKVKAFYGSKIFLDGFDATEKSNMAKLIEENGGENASVVDSSVTHIVLSSNTQAETRNMLVSTPAKGDETVEQEGVGTPSKRPRFELSFMLVKLALFVLNDLNETSLEASDIKPYPVERAKIVKAEWFWSSIQIEACADESSYLYDCRQNDEINNSIGTPSSFTSPTGLGLSFSDADGTPTSGTPGSASRRKRKRLRDLVTLAQVDFPAYVVVEEDPEKLNLGGKSLDQCQDVVTDVEYAAILKRINAVLTSADLKTMSRRQIEFHHLIETERNYTSILMMIVKHFKEPCEKDDQAGGRILDTQEVKTIFGPILPIFSLHRRMLRDLFQLLEKWNEENLIGEIYVKYAKDLRKSYEPFINFFESVKNEIVRCETEKPRFMAFLKIAQCKSCYHKMLVSPLLKSLSKPECGKQTLADLMIRPVQRLPSTALILTNLARHTPKTNPDSEWISKGLEAINQVNQTINEEKKRNDARVAMFDTFHEIEGCPVELLSDHRTLLHKFEVTALTDMYGQKYDPLMLCVFSDHIQVVKRRSGTQSKNLPTAISVANLRSPQVSRKSYLPGQFAGPSNQKRFKFLEWICFSYIKRVVEIVDLSPPAFAFIVISPNELRERVLAFTVPDDLKWTRQSIVQLFAKQVAEAAQRMDYEHLIAKVDASSLHISENTSVLEKASRFATKTRKKVGRALSLSKTPSKLKRTVSQMMSPFGSRNCHQDSDAISQSSESSTQSASVTPLRSNLSTMSLWFSSSKRGTIENGNTPKSRKITTDKDPRKDRKNRGADNASY</sequence>
<dbReference type="GO" id="GO:0005085">
    <property type="term" value="F:guanyl-nucleotide exchange factor activity"/>
    <property type="evidence" value="ECO:0007669"/>
    <property type="project" value="InterPro"/>
</dbReference>
<feature type="compositionally biased region" description="Polar residues" evidence="1">
    <location>
        <begin position="394"/>
        <end position="406"/>
    </location>
</feature>
<protein>
    <submittedName>
        <fullName evidence="4">Protein ECT2</fullName>
    </submittedName>
</protein>
<dbReference type="InterPro" id="IPR001357">
    <property type="entry name" value="BRCT_dom"/>
</dbReference>
<dbReference type="SMART" id="SM00292">
    <property type="entry name" value="BRCT"/>
    <property type="match status" value="2"/>
</dbReference>
<dbReference type="PROSITE" id="PS50172">
    <property type="entry name" value="BRCT"/>
    <property type="match status" value="2"/>
</dbReference>
<feature type="compositionally biased region" description="Basic and acidic residues" evidence="1">
    <location>
        <begin position="1001"/>
        <end position="1015"/>
    </location>
</feature>
<feature type="compositionally biased region" description="Polar residues" evidence="1">
    <location>
        <begin position="985"/>
        <end position="996"/>
    </location>
</feature>
<dbReference type="InterPro" id="IPR026817">
    <property type="entry name" value="Ect2"/>
</dbReference>
<feature type="region of interest" description="Disordered" evidence="1">
    <location>
        <begin position="394"/>
        <end position="431"/>
    </location>
</feature>
<dbReference type="InterPro" id="IPR049395">
    <property type="entry name" value="ECT2_PH"/>
</dbReference>
<organism evidence="4 5">
    <name type="scientific">Orchesella cincta</name>
    <name type="common">Springtail</name>
    <name type="synonym">Podura cincta</name>
    <dbReference type="NCBI Taxonomy" id="48709"/>
    <lineage>
        <taxon>Eukaryota</taxon>
        <taxon>Metazoa</taxon>
        <taxon>Ecdysozoa</taxon>
        <taxon>Arthropoda</taxon>
        <taxon>Hexapoda</taxon>
        <taxon>Collembola</taxon>
        <taxon>Entomobryomorpha</taxon>
        <taxon>Entomobryoidea</taxon>
        <taxon>Orchesellidae</taxon>
        <taxon>Orchesellinae</taxon>
        <taxon>Orchesella</taxon>
    </lineage>
</organism>
<feature type="domain" description="DH" evidence="2">
    <location>
        <begin position="499"/>
        <end position="705"/>
    </location>
</feature>
<dbReference type="GO" id="GO:0000281">
    <property type="term" value="P:mitotic cytokinesis"/>
    <property type="evidence" value="ECO:0007669"/>
    <property type="project" value="TreeGrafter"/>
</dbReference>
<dbReference type="Pfam" id="PF00621">
    <property type="entry name" value="RhoGEF"/>
    <property type="match status" value="1"/>
</dbReference>
<dbReference type="OrthoDB" id="9997817at2759"/>
<dbReference type="Gene3D" id="1.20.900.10">
    <property type="entry name" value="Dbl homology (DH) domain"/>
    <property type="match status" value="1"/>
</dbReference>
<dbReference type="PANTHER" id="PTHR16777:SF2">
    <property type="entry name" value="PROTEIN ECT2"/>
    <property type="match status" value="1"/>
</dbReference>
<dbReference type="Pfam" id="PF21242">
    <property type="entry name" value="ECT2_PH"/>
    <property type="match status" value="1"/>
</dbReference>